<dbReference type="GO" id="GO:0007019">
    <property type="term" value="P:microtubule depolymerization"/>
    <property type="evidence" value="ECO:0007669"/>
    <property type="project" value="TreeGrafter"/>
</dbReference>
<dbReference type="AlphaFoldDB" id="A0A7R9G541"/>
<dbReference type="PANTHER" id="PTHR10104:SF1">
    <property type="entry name" value="STATHMIN, ISOFORM D"/>
    <property type="match status" value="1"/>
</dbReference>
<dbReference type="InterPro" id="IPR000956">
    <property type="entry name" value="Stathmin_fam"/>
</dbReference>
<dbReference type="GO" id="GO:0005737">
    <property type="term" value="C:cytoplasm"/>
    <property type="evidence" value="ECO:0007669"/>
    <property type="project" value="TreeGrafter"/>
</dbReference>
<accession>A0A7R9G541</accession>
<name>A0A7R9G541_TIMSH</name>
<dbReference type="SUPFAM" id="SSF101494">
    <property type="entry name" value="Stathmin"/>
    <property type="match status" value="1"/>
</dbReference>
<dbReference type="EMBL" id="OC008993">
    <property type="protein sequence ID" value="CAD7267339.1"/>
    <property type="molecule type" value="Genomic_DNA"/>
</dbReference>
<dbReference type="GO" id="GO:0043005">
    <property type="term" value="C:neuron projection"/>
    <property type="evidence" value="ECO:0007669"/>
    <property type="project" value="TreeGrafter"/>
</dbReference>
<gene>
    <name evidence="1" type="ORF">TSIB3V08_LOCUS11347</name>
</gene>
<dbReference type="PANTHER" id="PTHR10104">
    <property type="entry name" value="STATHMIN"/>
    <property type="match status" value="1"/>
</dbReference>
<dbReference type="GO" id="GO:0031110">
    <property type="term" value="P:regulation of microtubule polymerization or depolymerization"/>
    <property type="evidence" value="ECO:0007669"/>
    <property type="project" value="InterPro"/>
</dbReference>
<dbReference type="PROSITE" id="PS51663">
    <property type="entry name" value="STATHMIN_3"/>
    <property type="match status" value="1"/>
</dbReference>
<dbReference type="Pfam" id="PF00836">
    <property type="entry name" value="Stathmin"/>
    <property type="match status" value="1"/>
</dbReference>
<dbReference type="PRINTS" id="PR00345">
    <property type="entry name" value="STATHMIN"/>
</dbReference>
<proteinExistence type="predicted"/>
<organism evidence="1">
    <name type="scientific">Timema shepardi</name>
    <name type="common">Walking stick</name>
    <dbReference type="NCBI Taxonomy" id="629360"/>
    <lineage>
        <taxon>Eukaryota</taxon>
        <taxon>Metazoa</taxon>
        <taxon>Ecdysozoa</taxon>
        <taxon>Arthropoda</taxon>
        <taxon>Hexapoda</taxon>
        <taxon>Insecta</taxon>
        <taxon>Pterygota</taxon>
        <taxon>Neoptera</taxon>
        <taxon>Polyneoptera</taxon>
        <taxon>Phasmatodea</taxon>
        <taxon>Timematodea</taxon>
        <taxon>Timematoidea</taxon>
        <taxon>Timematidae</taxon>
        <taxon>Timema</taxon>
    </lineage>
</organism>
<dbReference type="InterPro" id="IPR036002">
    <property type="entry name" value="Stathmin_sf"/>
</dbReference>
<evidence type="ECO:0000313" key="1">
    <source>
        <dbReference type="EMBL" id="CAD7267339.1"/>
    </source>
</evidence>
<dbReference type="GO" id="GO:0015631">
    <property type="term" value="F:tubulin binding"/>
    <property type="evidence" value="ECO:0007669"/>
    <property type="project" value="TreeGrafter"/>
</dbReference>
<protein>
    <submittedName>
        <fullName evidence="1">Uncharacterized protein</fullName>
    </submittedName>
</protein>
<reference evidence="1" key="1">
    <citation type="submission" date="2020-11" db="EMBL/GenBank/DDBJ databases">
        <authorList>
            <person name="Tran Van P."/>
        </authorList>
    </citation>
    <scope>NUCLEOTIDE SEQUENCE</scope>
</reference>
<dbReference type="GO" id="GO:0031175">
    <property type="term" value="P:neuron projection development"/>
    <property type="evidence" value="ECO:0007669"/>
    <property type="project" value="TreeGrafter"/>
</dbReference>
<sequence>MRTLVQVDSVPGLNYPSSLLRALERRQRRQSIRQAPRRVQFKMAAECYRLAAGSSGGATVSLGRGGKGASRPTRPICAAIMLINLVKDSVLQCFCHTCRAPLPPSVYRRSAPTKKIKTKPRSKQPKKVKFISAINLSSFKGWVILSQGWGRGGGKKVRGDVTRRHSRRRGAASGSIIYSTRIAGQFLVTSLPWDPDNMCQGVVKDGQSLVLTTEIRCQEKSKGGLAYEVILADPVTVTPPKRPSSPSNKNVSVENIEEKLKAAEERRLDASSKDRVNRGQMLVRHLYYIASVYQD</sequence>